<evidence type="ECO:0000313" key="3">
    <source>
        <dbReference type="Proteomes" id="UP001362999"/>
    </source>
</evidence>
<dbReference type="EMBL" id="JAWWNJ010000009">
    <property type="protein sequence ID" value="KAK7048796.1"/>
    <property type="molecule type" value="Genomic_DNA"/>
</dbReference>
<dbReference type="InterPro" id="IPR053006">
    <property type="entry name" value="Meiosis_regulatory"/>
</dbReference>
<evidence type="ECO:0000313" key="2">
    <source>
        <dbReference type="EMBL" id="KAK7048796.1"/>
    </source>
</evidence>
<dbReference type="InterPro" id="IPR018306">
    <property type="entry name" value="Phage_T5_Orf172_DNA-bd"/>
</dbReference>
<accession>A0AAW0DEH4</accession>
<dbReference type="AlphaFoldDB" id="A0AAW0DEH4"/>
<comment type="caution">
    <text evidence="2">The sequence shown here is derived from an EMBL/GenBank/DDBJ whole genome shotgun (WGS) entry which is preliminary data.</text>
</comment>
<dbReference type="Pfam" id="PF10544">
    <property type="entry name" value="T5orf172"/>
    <property type="match status" value="1"/>
</dbReference>
<feature type="domain" description="Bacteriophage T5 Orf172 DNA-binding" evidence="1">
    <location>
        <begin position="46"/>
        <end position="147"/>
    </location>
</feature>
<reference evidence="2 3" key="1">
    <citation type="journal article" date="2024" name="J Genomics">
        <title>Draft genome sequencing and assembly of Favolaschia claudopus CIRM-BRFM 2984 isolated from oak limbs.</title>
        <authorList>
            <person name="Navarro D."/>
            <person name="Drula E."/>
            <person name="Chaduli D."/>
            <person name="Cazenave R."/>
            <person name="Ahrendt S."/>
            <person name="Wang J."/>
            <person name="Lipzen A."/>
            <person name="Daum C."/>
            <person name="Barry K."/>
            <person name="Grigoriev I.V."/>
            <person name="Favel A."/>
            <person name="Rosso M.N."/>
            <person name="Martin F."/>
        </authorList>
    </citation>
    <scope>NUCLEOTIDE SEQUENCE [LARGE SCALE GENOMIC DNA]</scope>
    <source>
        <strain evidence="2 3">CIRM-BRFM 2984</strain>
    </source>
</reference>
<proteinExistence type="predicted"/>
<dbReference type="PANTHER" id="PTHR28094">
    <property type="entry name" value="MEIOTICALLY UP-REGULATED GENE 113 PROTEIN"/>
    <property type="match status" value="1"/>
</dbReference>
<name>A0AAW0DEH4_9AGAR</name>
<gene>
    <name evidence="2" type="ORF">R3P38DRAFT_3175042</name>
</gene>
<keyword evidence="3" id="KW-1185">Reference proteome</keyword>
<evidence type="ECO:0000259" key="1">
    <source>
        <dbReference type="Pfam" id="PF10544"/>
    </source>
</evidence>
<dbReference type="PANTHER" id="PTHR28094:SF1">
    <property type="entry name" value="MEIOTICALLY UP-REGULATED GENE 113 PROTEIN"/>
    <property type="match status" value="1"/>
</dbReference>
<sequence>MDRLSSDEEELYAMTPDQSSRYRTTYSRRGVKAAIRAPPSASDAPGVVYWLKKTSPDGSVEWKAGRTNDSRRRLREWRRQCRRSRIKLVHETPTRYAKKLERALHRFLKTADVWKQPCACQSCRVKHREEFEVERIGGVEKAIKVTRLIGKIVDSK</sequence>
<dbReference type="Proteomes" id="UP001362999">
    <property type="component" value="Unassembled WGS sequence"/>
</dbReference>
<organism evidence="2 3">
    <name type="scientific">Favolaschia claudopus</name>
    <dbReference type="NCBI Taxonomy" id="2862362"/>
    <lineage>
        <taxon>Eukaryota</taxon>
        <taxon>Fungi</taxon>
        <taxon>Dikarya</taxon>
        <taxon>Basidiomycota</taxon>
        <taxon>Agaricomycotina</taxon>
        <taxon>Agaricomycetes</taxon>
        <taxon>Agaricomycetidae</taxon>
        <taxon>Agaricales</taxon>
        <taxon>Marasmiineae</taxon>
        <taxon>Mycenaceae</taxon>
        <taxon>Favolaschia</taxon>
    </lineage>
</organism>
<protein>
    <recommendedName>
        <fullName evidence="1">Bacteriophage T5 Orf172 DNA-binding domain-containing protein</fullName>
    </recommendedName>
</protein>